<name>A0AAW6Q755_9PAST</name>
<dbReference type="InterPro" id="IPR018294">
    <property type="entry name" value="ISPD_synthase_CS"/>
</dbReference>
<evidence type="ECO:0000256" key="4">
    <source>
        <dbReference type="ARBA" id="ARBA00022679"/>
    </source>
</evidence>
<evidence type="ECO:0000313" key="11">
    <source>
        <dbReference type="Proteomes" id="UP001216057"/>
    </source>
</evidence>
<dbReference type="AlphaFoldDB" id="A0AAW6Q755"/>
<evidence type="ECO:0000256" key="3">
    <source>
        <dbReference type="ARBA" id="ARBA00009789"/>
    </source>
</evidence>
<gene>
    <name evidence="7 9" type="primary">ispD</name>
    <name evidence="9" type="ORF">P7M15_02605</name>
    <name evidence="8" type="ORF">P7M32_00135</name>
</gene>
<dbReference type="SUPFAM" id="SSF53448">
    <property type="entry name" value="Nucleotide-diphospho-sugar transferases"/>
    <property type="match status" value="1"/>
</dbReference>
<organism evidence="9 10">
    <name type="scientific">Exercitatus varius</name>
    <dbReference type="NCBI Taxonomy" id="67857"/>
    <lineage>
        <taxon>Bacteria</taxon>
        <taxon>Pseudomonadati</taxon>
        <taxon>Pseudomonadota</taxon>
        <taxon>Gammaproteobacteria</taxon>
        <taxon>Pasteurellales</taxon>
        <taxon>Pasteurellaceae</taxon>
        <taxon>Exercitatus</taxon>
    </lineage>
</organism>
<evidence type="ECO:0000256" key="6">
    <source>
        <dbReference type="ARBA" id="ARBA00023229"/>
    </source>
</evidence>
<evidence type="ECO:0000256" key="2">
    <source>
        <dbReference type="ARBA" id="ARBA00004787"/>
    </source>
</evidence>
<dbReference type="Pfam" id="PF01128">
    <property type="entry name" value="IspD"/>
    <property type="match status" value="1"/>
</dbReference>
<evidence type="ECO:0000256" key="5">
    <source>
        <dbReference type="ARBA" id="ARBA00022695"/>
    </source>
</evidence>
<dbReference type="GO" id="GO:0050518">
    <property type="term" value="F:2-C-methyl-D-erythritol 4-phosphate cytidylyltransferase activity"/>
    <property type="evidence" value="ECO:0007669"/>
    <property type="project" value="UniProtKB-UniRule"/>
</dbReference>
<dbReference type="EC" id="2.7.7.60" evidence="7"/>
<dbReference type="NCBIfam" id="TIGR00453">
    <property type="entry name" value="ispD"/>
    <property type="match status" value="1"/>
</dbReference>
<evidence type="ECO:0000256" key="7">
    <source>
        <dbReference type="HAMAP-Rule" id="MF_00108"/>
    </source>
</evidence>
<accession>A0AAW6Q755</accession>
<dbReference type="EMBL" id="JARQTX010000001">
    <property type="protein sequence ID" value="MDG2944849.1"/>
    <property type="molecule type" value="Genomic_DNA"/>
</dbReference>
<feature type="site" description="Positions MEP for the nucleophilic attack" evidence="7">
    <location>
        <position position="212"/>
    </location>
</feature>
<comment type="caution">
    <text evidence="9">The sequence shown here is derived from an EMBL/GenBank/DDBJ whole genome shotgun (WGS) entry which is preliminary data.</text>
</comment>
<dbReference type="InterPro" id="IPR050088">
    <property type="entry name" value="IspD/TarI_cytidylyltransf_bact"/>
</dbReference>
<dbReference type="RefSeq" id="WP_317476667.1">
    <property type="nucleotide sequence ID" value="NZ_JARQTW010000004.1"/>
</dbReference>
<evidence type="ECO:0000256" key="1">
    <source>
        <dbReference type="ARBA" id="ARBA00001282"/>
    </source>
</evidence>
<comment type="similarity">
    <text evidence="3 7">Belongs to the IspD/TarI cytidylyltransferase family. IspD subfamily.</text>
</comment>
<dbReference type="EMBL" id="JARQTW010000004">
    <property type="protein sequence ID" value="MDG2949419.1"/>
    <property type="molecule type" value="Genomic_DNA"/>
</dbReference>
<dbReference type="InterPro" id="IPR029044">
    <property type="entry name" value="Nucleotide-diphossugar_trans"/>
</dbReference>
<evidence type="ECO:0000313" key="10">
    <source>
        <dbReference type="Proteomes" id="UP001214976"/>
    </source>
</evidence>
<dbReference type="InterPro" id="IPR001228">
    <property type="entry name" value="IspD"/>
</dbReference>
<dbReference type="GO" id="GO:0019288">
    <property type="term" value="P:isopentenyl diphosphate biosynthetic process, methylerythritol 4-phosphate pathway"/>
    <property type="evidence" value="ECO:0007669"/>
    <property type="project" value="UniProtKB-UniRule"/>
</dbReference>
<keyword evidence="6 7" id="KW-0414">Isoprene biosynthesis</keyword>
<keyword evidence="4 7" id="KW-0808">Transferase</keyword>
<feature type="site" description="Transition state stabilizer" evidence="7">
    <location>
        <position position="20"/>
    </location>
</feature>
<dbReference type="Proteomes" id="UP001214976">
    <property type="component" value="Unassembled WGS sequence"/>
</dbReference>
<proteinExistence type="inferred from homology"/>
<feature type="site" description="Transition state stabilizer" evidence="7">
    <location>
        <position position="27"/>
    </location>
</feature>
<dbReference type="PROSITE" id="PS01295">
    <property type="entry name" value="ISPD"/>
    <property type="match status" value="1"/>
</dbReference>
<dbReference type="PANTHER" id="PTHR32125">
    <property type="entry name" value="2-C-METHYL-D-ERYTHRITOL 4-PHOSPHATE CYTIDYLYLTRANSFERASE, CHLOROPLASTIC"/>
    <property type="match status" value="1"/>
</dbReference>
<dbReference type="CDD" id="cd02516">
    <property type="entry name" value="CDP-ME_synthetase"/>
    <property type="match status" value="1"/>
</dbReference>
<reference evidence="9 11" key="1">
    <citation type="submission" date="2023-03" db="EMBL/GenBank/DDBJ databases">
        <title>Classification of Bisgaard taxon 6 and taxon 10 as Exercitatus varius gen. nov., spec. nov.</title>
        <authorList>
            <person name="Christensen H."/>
        </authorList>
    </citation>
    <scope>NUCLEOTIDE SEQUENCE</scope>
    <source>
        <strain evidence="8 11">23350_01</strain>
        <strain evidence="9">86116</strain>
    </source>
</reference>
<dbReference type="Proteomes" id="UP001216057">
    <property type="component" value="Unassembled WGS sequence"/>
</dbReference>
<comment type="catalytic activity">
    <reaction evidence="1 7">
        <text>2-C-methyl-D-erythritol 4-phosphate + CTP + H(+) = 4-CDP-2-C-methyl-D-erythritol + diphosphate</text>
        <dbReference type="Rhea" id="RHEA:13429"/>
        <dbReference type="ChEBI" id="CHEBI:15378"/>
        <dbReference type="ChEBI" id="CHEBI:33019"/>
        <dbReference type="ChEBI" id="CHEBI:37563"/>
        <dbReference type="ChEBI" id="CHEBI:57823"/>
        <dbReference type="ChEBI" id="CHEBI:58262"/>
        <dbReference type="EC" id="2.7.7.60"/>
    </reaction>
</comment>
<feature type="site" description="Positions MEP for the nucleophilic attack" evidence="7">
    <location>
        <position position="156"/>
    </location>
</feature>
<evidence type="ECO:0000313" key="8">
    <source>
        <dbReference type="EMBL" id="MDG2944849.1"/>
    </source>
</evidence>
<dbReference type="FunFam" id="3.90.550.10:FF:000003">
    <property type="entry name" value="2-C-methyl-D-erythritol 4-phosphate cytidylyltransferase"/>
    <property type="match status" value="1"/>
</dbReference>
<dbReference type="Gene3D" id="3.90.550.10">
    <property type="entry name" value="Spore Coat Polysaccharide Biosynthesis Protein SpsA, Chain A"/>
    <property type="match status" value="1"/>
</dbReference>
<keyword evidence="11" id="KW-1185">Reference proteome</keyword>
<dbReference type="PANTHER" id="PTHR32125:SF4">
    <property type="entry name" value="2-C-METHYL-D-ERYTHRITOL 4-PHOSPHATE CYTIDYLYLTRANSFERASE, CHLOROPLASTIC"/>
    <property type="match status" value="1"/>
</dbReference>
<protein>
    <recommendedName>
        <fullName evidence="7">2-C-methyl-D-erythritol 4-phosphate cytidylyltransferase</fullName>
        <ecNumber evidence="7">2.7.7.60</ecNumber>
    </recommendedName>
    <alternativeName>
        <fullName evidence="7">4-diphosphocytidyl-2C-methyl-D-erythritol synthase</fullName>
    </alternativeName>
    <alternativeName>
        <fullName evidence="7">MEP cytidylyltransferase</fullName>
        <shortName evidence="7">MCT</shortName>
    </alternativeName>
</protein>
<keyword evidence="5 7" id="KW-0548">Nucleotidyltransferase</keyword>
<comment type="function">
    <text evidence="7">Catalyzes the formation of 4-diphosphocytidyl-2-C-methyl-D-erythritol from CTP and 2-C-methyl-D-erythritol 4-phosphate (MEP).</text>
</comment>
<sequence>MTALSRQIIAVVPAAGVGSRMQADKPKQYLRIYGKTILEHTVGALLSYPPVKRVILAVAENDPYLRRLPLARDSRIQIVSGGETRAESVLNGLKAIENPERIQVLVHDAARPCITHEDLDKLLRVTDENGAILALPAVDTIKTSDVRQQIIRTEDRNFIWLAQTPQFFRADVLLRALEQALAQGFNITDEASAMELAGFRPHLVTGRSDNIKVTRPEDLALAEFYLSQKNKIK</sequence>
<dbReference type="InterPro" id="IPR034683">
    <property type="entry name" value="IspD/TarI"/>
</dbReference>
<dbReference type="HAMAP" id="MF_00108">
    <property type="entry name" value="IspD"/>
    <property type="match status" value="1"/>
</dbReference>
<comment type="pathway">
    <text evidence="2 7">Isoprenoid biosynthesis; isopentenyl diphosphate biosynthesis via DXP pathway; isopentenyl diphosphate from 1-deoxy-D-xylulose 5-phosphate: step 2/6.</text>
</comment>
<evidence type="ECO:0000313" key="9">
    <source>
        <dbReference type="EMBL" id="MDG2949419.1"/>
    </source>
</evidence>